<sequence>MTSPAMTAVTLVCFPVSQSCLGVSSVPQQTPDFAVLLVGVAIAICTAASEMEAFDVYCAYQAGLPLPTPPSATSDRGRTSEQQIERGEGREEGEGEEEEGKCVAGTRPATDEVARENERLRAQLKKERVHLSKLKSYGLALSSKLLEERADHARELAALKEKHKAELKEAYCRMPAQVAPKRAGEGLPPSTSPEKRVCLSSGASREEVRDRGHTGSDTAPTTARFGVWVDEGDAPSIKSLDEVAPGLRPEMESWVETWRSNATKQFKGKSLDDVLPSKNCVAQRSKSARGDQFLVDGQPVIHISCVKCTGHHVMCCRRDPSFRQLDLPYDFVLSPLAPELRGNTQPCDRGHYVFEQELSTAMRKKYGKAAAPAAPSPSDGVGNDGVGTRLSAQEIHSPKATPNNTRINIRNNTTISAIMSYVPAFERRYKSIGNVLNAITDLASRDTVIDEDKSRLDKAGKTTGKAAAIAKEVSVLNTALAHASEEGRAEDVYHLAEELNGWAKHQVDVGHRTALTALRQENAGQAKVAEQELSQLRGKGLEKDKRIRELEAGATSQEDTTLRLRNENRDQKVALEENEKIIRSLEAQLEQQKQQNLASVTEVTEWKNKVGQTRSELQTQIQAMEDQAAGLKKSLDTERARADDFEIQKEINSDQALRLYHSLNAAKTRIGQLEDHVFSLEDTIGTKDATIAGLQANLGEKEREAESLRASKEKAWDEADKTVSVANEAFKAKAAIEVSKNLREEGEQLLKEADAAVQTMSKLCSPEDVAKVKGTADEDIESVLQRMKSVLDSNATDVEGMD</sequence>
<dbReference type="AlphaFoldDB" id="A0A3M7G2V3"/>
<gene>
    <name evidence="3" type="ORF">D0862_08763</name>
</gene>
<dbReference type="Proteomes" id="UP000281468">
    <property type="component" value="Unassembled WGS sequence"/>
</dbReference>
<dbReference type="VEuPathDB" id="FungiDB:BTJ68_15610"/>
<dbReference type="Gene3D" id="1.10.287.1490">
    <property type="match status" value="1"/>
</dbReference>
<feature type="region of interest" description="Disordered" evidence="2">
    <location>
        <begin position="68"/>
        <end position="114"/>
    </location>
</feature>
<accession>A0A3M7G2V3</accession>
<proteinExistence type="predicted"/>
<evidence type="ECO:0000256" key="1">
    <source>
        <dbReference type="SAM" id="Coils"/>
    </source>
</evidence>
<feature type="coiled-coil region" evidence="1">
    <location>
        <begin position="568"/>
        <end position="641"/>
    </location>
</feature>
<name>A0A3M7G2V3_HORWE</name>
<comment type="caution">
    <text evidence="3">The sequence shown here is derived from an EMBL/GenBank/DDBJ whole genome shotgun (WGS) entry which is preliminary data.</text>
</comment>
<organism evidence="3 4">
    <name type="scientific">Hortaea werneckii</name>
    <name type="common">Black yeast</name>
    <name type="synonym">Cladosporium werneckii</name>
    <dbReference type="NCBI Taxonomy" id="91943"/>
    <lineage>
        <taxon>Eukaryota</taxon>
        <taxon>Fungi</taxon>
        <taxon>Dikarya</taxon>
        <taxon>Ascomycota</taxon>
        <taxon>Pezizomycotina</taxon>
        <taxon>Dothideomycetes</taxon>
        <taxon>Dothideomycetidae</taxon>
        <taxon>Mycosphaerellales</taxon>
        <taxon>Teratosphaeriaceae</taxon>
        <taxon>Hortaea</taxon>
    </lineage>
</organism>
<feature type="region of interest" description="Disordered" evidence="2">
    <location>
        <begin position="180"/>
        <end position="221"/>
    </location>
</feature>
<keyword evidence="1" id="KW-0175">Coiled coil</keyword>
<reference evidence="3 4" key="1">
    <citation type="journal article" date="2018" name="BMC Genomics">
        <title>Genomic evidence for intraspecific hybridization in a clonal and extremely halotolerant yeast.</title>
        <authorList>
            <person name="Gostincar C."/>
            <person name="Stajich J.E."/>
            <person name="Zupancic J."/>
            <person name="Zalar P."/>
            <person name="Gunde-Cimerman N."/>
        </authorList>
    </citation>
    <scope>NUCLEOTIDE SEQUENCE [LARGE SCALE GENOMIC DNA]</scope>
    <source>
        <strain evidence="3 4">EXF-171</strain>
    </source>
</reference>
<evidence type="ECO:0000256" key="2">
    <source>
        <dbReference type="SAM" id="MobiDB-lite"/>
    </source>
</evidence>
<evidence type="ECO:0000313" key="4">
    <source>
        <dbReference type="Proteomes" id="UP000281468"/>
    </source>
</evidence>
<feature type="compositionally biased region" description="Basic and acidic residues" evidence="2">
    <location>
        <begin position="75"/>
        <end position="92"/>
    </location>
</feature>
<evidence type="ECO:0000313" key="3">
    <source>
        <dbReference type="EMBL" id="RMY95430.1"/>
    </source>
</evidence>
<feature type="coiled-coil region" evidence="1">
    <location>
        <begin position="142"/>
        <end position="173"/>
    </location>
</feature>
<feature type="compositionally biased region" description="Basic and acidic residues" evidence="2">
    <location>
        <begin position="204"/>
        <end position="214"/>
    </location>
</feature>
<protein>
    <submittedName>
        <fullName evidence="3">Uncharacterized protein</fullName>
    </submittedName>
</protein>
<dbReference type="EMBL" id="QWIQ01000304">
    <property type="protein sequence ID" value="RMY95430.1"/>
    <property type="molecule type" value="Genomic_DNA"/>
</dbReference>